<feature type="transmembrane region" description="Helical" evidence="2">
    <location>
        <begin position="199"/>
        <end position="219"/>
    </location>
</feature>
<evidence type="ECO:0000313" key="3">
    <source>
        <dbReference type="EMBL" id="CAD9572259.1"/>
    </source>
</evidence>
<feature type="compositionally biased region" description="Low complexity" evidence="1">
    <location>
        <begin position="9"/>
        <end position="24"/>
    </location>
</feature>
<feature type="region of interest" description="Disordered" evidence="1">
    <location>
        <begin position="1"/>
        <end position="30"/>
    </location>
</feature>
<gene>
    <name evidence="3" type="ORF">BRAN1462_LOCUS28771</name>
</gene>
<keyword evidence="2" id="KW-0812">Transmembrane</keyword>
<sequence length="220" mass="23293">MAGAQVEKTSTGRSSAGRAGANSSHEPMGMASAFVDGDELRLQTTPYSFEAAGPAGQRDAVLLELHLRGLSLDRLHSSIKSSVTEFLLALQNELRQSEGQRGQRLDAVSIFGRYRADAGKTQPGPADSEVVVGLRAATVQNRSIDQVIDNLHAHLTHLEPTCVLAERYGFALENVSIASGIAGSGRVPRSPVQEKSMGAMFLPIIISAAFTGLLIWVAAA</sequence>
<reference evidence="3" key="1">
    <citation type="submission" date="2021-01" db="EMBL/GenBank/DDBJ databases">
        <authorList>
            <person name="Corre E."/>
            <person name="Pelletier E."/>
            <person name="Niang G."/>
            <person name="Scheremetjew M."/>
            <person name="Finn R."/>
            <person name="Kale V."/>
            <person name="Holt S."/>
            <person name="Cochrane G."/>
            <person name="Meng A."/>
            <person name="Brown T."/>
            <person name="Cohen L."/>
        </authorList>
    </citation>
    <scope>NUCLEOTIDE SEQUENCE</scope>
    <source>
        <strain evidence="3">RCC3387</strain>
    </source>
</reference>
<keyword evidence="2" id="KW-0472">Membrane</keyword>
<keyword evidence="2" id="KW-1133">Transmembrane helix</keyword>
<evidence type="ECO:0000256" key="1">
    <source>
        <dbReference type="SAM" id="MobiDB-lite"/>
    </source>
</evidence>
<dbReference type="EMBL" id="HBGW01045327">
    <property type="protein sequence ID" value="CAD9572259.1"/>
    <property type="molecule type" value="Transcribed_RNA"/>
</dbReference>
<accession>A0A6U6N8I3</accession>
<name>A0A6U6N8I3_9DINO</name>
<evidence type="ECO:0000256" key="2">
    <source>
        <dbReference type="SAM" id="Phobius"/>
    </source>
</evidence>
<proteinExistence type="predicted"/>
<protein>
    <submittedName>
        <fullName evidence="3">Uncharacterized protein</fullName>
    </submittedName>
</protein>
<dbReference type="AlphaFoldDB" id="A0A6U6N8I3"/>
<organism evidence="3">
    <name type="scientific">Zooxanthella nutricula</name>
    <dbReference type="NCBI Taxonomy" id="1333877"/>
    <lineage>
        <taxon>Eukaryota</taxon>
        <taxon>Sar</taxon>
        <taxon>Alveolata</taxon>
        <taxon>Dinophyceae</taxon>
        <taxon>Peridiniales</taxon>
        <taxon>Peridiniales incertae sedis</taxon>
        <taxon>Zooxanthella</taxon>
    </lineage>
</organism>